<proteinExistence type="predicted"/>
<dbReference type="EMBL" id="KN050676">
    <property type="protein sequence ID" value="KFL96528.1"/>
    <property type="molecule type" value="Genomic_DNA"/>
</dbReference>
<organism evidence="2 3">
    <name type="scientific">Lactobacillus gasseri SV-16A-US</name>
    <dbReference type="NCBI Taxonomy" id="575604"/>
    <lineage>
        <taxon>Bacteria</taxon>
        <taxon>Bacillati</taxon>
        <taxon>Bacillota</taxon>
        <taxon>Bacilli</taxon>
        <taxon>Lactobacillales</taxon>
        <taxon>Lactobacillaceae</taxon>
        <taxon>Lactobacillus</taxon>
    </lineage>
</organism>
<sequence length="75" mass="8829">MRITMRIFELIGLLIYLVLIAILVAQQIKVSSDFRNKEITEEKHQKLTKRNTILLIIVGILLILFLYTPFKILIF</sequence>
<feature type="transmembrane region" description="Helical" evidence="1">
    <location>
        <begin position="53"/>
        <end position="74"/>
    </location>
</feature>
<protein>
    <recommendedName>
        <fullName evidence="4">G-protein coupled receptors family 1 profile domain-containing protein</fullName>
    </recommendedName>
</protein>
<keyword evidence="1" id="KW-0812">Transmembrane</keyword>
<evidence type="ECO:0008006" key="4">
    <source>
        <dbReference type="Google" id="ProtNLM"/>
    </source>
</evidence>
<keyword evidence="1" id="KW-0472">Membrane</keyword>
<dbReference type="Proteomes" id="UP000030761">
    <property type="component" value="Unassembled WGS sequence"/>
</dbReference>
<name>A0AB34NYF6_LACGS</name>
<gene>
    <name evidence="2" type="ORF">HMPREF5175_01745</name>
</gene>
<evidence type="ECO:0000313" key="3">
    <source>
        <dbReference type="Proteomes" id="UP000030761"/>
    </source>
</evidence>
<dbReference type="AlphaFoldDB" id="A0AB34NYF6"/>
<feature type="transmembrane region" description="Helical" evidence="1">
    <location>
        <begin position="7"/>
        <end position="28"/>
    </location>
</feature>
<reference evidence="2 3" key="1">
    <citation type="submission" date="2010-03" db="EMBL/GenBank/DDBJ databases">
        <title>The Genome Sequence of Lactobacillus gasseri strain SV-16A-US.</title>
        <authorList>
            <consortium name="The Broad Institute Genome Sequencing Platform"/>
            <person name="Ward D."/>
            <person name="Earl A."/>
            <person name="Feldgarden M."/>
            <person name="Gevers D."/>
            <person name="Young S.K."/>
            <person name="Zeng Q."/>
            <person name="Koehrsen M."/>
            <person name="Alvarado L."/>
            <person name="Berlin A."/>
            <person name="Bochicchio J."/>
            <person name="Borenstein D."/>
            <person name="Chapman S.B."/>
            <person name="Chen Z."/>
            <person name="Engels R."/>
            <person name="Freedman E."/>
            <person name="Gellesch M."/>
            <person name="Goldberg J."/>
            <person name="Griggs A."/>
            <person name="Gujja S."/>
            <person name="Heilman E."/>
            <person name="Heiman D."/>
            <person name="Hepburn T."/>
            <person name="Howarth C."/>
            <person name="Jen D."/>
            <person name="Larson L."/>
            <person name="Mehta T."/>
            <person name="Park D."/>
            <person name="Pearson M."/>
            <person name="Roberts A."/>
            <person name="Saif S."/>
            <person name="Shea T."/>
            <person name="Shenoy N."/>
            <person name="Sisk P."/>
            <person name="Stolte C."/>
            <person name="Sykes S."/>
            <person name="Thomson T."/>
            <person name="Walk T."/>
            <person name="White J."/>
            <person name="Yandava C."/>
            <person name="Liu Y."/>
            <person name="Xu Q."/>
            <person name="Haas B."/>
            <person name="Nusbaum C."/>
            <person name="Birren B."/>
        </authorList>
    </citation>
    <scope>NUCLEOTIDE SEQUENCE [LARGE SCALE GENOMIC DNA]</scope>
    <source>
        <strain evidence="2 3">SV-16A-US</strain>
    </source>
</reference>
<keyword evidence="1" id="KW-1133">Transmembrane helix</keyword>
<evidence type="ECO:0000256" key="1">
    <source>
        <dbReference type="SAM" id="Phobius"/>
    </source>
</evidence>
<evidence type="ECO:0000313" key="2">
    <source>
        <dbReference type="EMBL" id="KFL96528.1"/>
    </source>
</evidence>
<accession>A0AB34NYF6</accession>